<reference evidence="1 2" key="1">
    <citation type="submission" date="2018-06" db="EMBL/GenBank/DDBJ databases">
        <authorList>
            <consortium name="Pathogen Informatics"/>
            <person name="Doyle S."/>
        </authorList>
    </citation>
    <scope>NUCLEOTIDE SEQUENCE [LARGE SCALE GENOMIC DNA]</scope>
    <source>
        <strain evidence="1 2">NCTC12224</strain>
    </source>
</reference>
<gene>
    <name evidence="1" type="ORF">NCTC12224_00139</name>
</gene>
<dbReference type="AlphaFoldDB" id="A0A380K053"/>
<name>A0A380K053_9STRE</name>
<sequence length="115" mass="13254">MRGLKFFLKYFNTTLDTFLGNKNEERDTVAKTIKCIRELNKAGTYGEHSDIAKLLCRRIAEAYSCKEGLEFELITRLPFLEDPVEKQSVIADFDNELAKCKAFLAECLDEAYKLM</sequence>
<evidence type="ECO:0000313" key="1">
    <source>
        <dbReference type="EMBL" id="SUN58115.1"/>
    </source>
</evidence>
<protein>
    <submittedName>
        <fullName evidence="1">Uncharacterized protein</fullName>
    </submittedName>
</protein>
<accession>A0A380K053</accession>
<dbReference type="EMBL" id="UHFN01000002">
    <property type="protein sequence ID" value="SUN58115.1"/>
    <property type="molecule type" value="Genomic_DNA"/>
</dbReference>
<dbReference type="Proteomes" id="UP000254924">
    <property type="component" value="Unassembled WGS sequence"/>
</dbReference>
<keyword evidence="2" id="KW-1185">Reference proteome</keyword>
<evidence type="ECO:0000313" key="2">
    <source>
        <dbReference type="Proteomes" id="UP000254924"/>
    </source>
</evidence>
<organism evidence="1 2">
    <name type="scientific">Streptococcus hyointestinalis</name>
    <dbReference type="NCBI Taxonomy" id="1337"/>
    <lineage>
        <taxon>Bacteria</taxon>
        <taxon>Bacillati</taxon>
        <taxon>Bacillota</taxon>
        <taxon>Bacilli</taxon>
        <taxon>Lactobacillales</taxon>
        <taxon>Streptococcaceae</taxon>
        <taxon>Streptococcus</taxon>
    </lineage>
</organism>
<proteinExistence type="predicted"/>